<dbReference type="GO" id="GO:0008270">
    <property type="term" value="F:zinc ion binding"/>
    <property type="evidence" value="ECO:0007669"/>
    <property type="project" value="InterPro"/>
</dbReference>
<dbReference type="InterPro" id="IPR050987">
    <property type="entry name" value="AtrR-like"/>
</dbReference>
<evidence type="ECO:0000313" key="4">
    <source>
        <dbReference type="EMBL" id="GIC84344.1"/>
    </source>
</evidence>
<feature type="domain" description="Xylanolytic transcriptional activator regulatory" evidence="3">
    <location>
        <begin position="149"/>
        <end position="332"/>
    </location>
</feature>
<dbReference type="GO" id="GO:0006351">
    <property type="term" value="P:DNA-templated transcription"/>
    <property type="evidence" value="ECO:0007669"/>
    <property type="project" value="InterPro"/>
</dbReference>
<protein>
    <recommendedName>
        <fullName evidence="3">Xylanolytic transcriptional activator regulatory domain-containing protein</fullName>
    </recommendedName>
</protein>
<evidence type="ECO:0000256" key="2">
    <source>
        <dbReference type="SAM" id="MobiDB-lite"/>
    </source>
</evidence>
<dbReference type="PANTHER" id="PTHR46910:SF1">
    <property type="entry name" value="MISCELLANEOUS ZN(II)2CYS6 TRANSCRIPTION FACTOR (EUROFUNG)-RELATED"/>
    <property type="match status" value="1"/>
</dbReference>
<keyword evidence="1" id="KW-0539">Nucleus</keyword>
<feature type="region of interest" description="Disordered" evidence="2">
    <location>
        <begin position="16"/>
        <end position="55"/>
    </location>
</feature>
<evidence type="ECO:0000313" key="5">
    <source>
        <dbReference type="Proteomes" id="UP000036893"/>
    </source>
</evidence>
<organism evidence="4 5">
    <name type="scientific">Aspergillus udagawae</name>
    <dbReference type="NCBI Taxonomy" id="91492"/>
    <lineage>
        <taxon>Eukaryota</taxon>
        <taxon>Fungi</taxon>
        <taxon>Dikarya</taxon>
        <taxon>Ascomycota</taxon>
        <taxon>Pezizomycotina</taxon>
        <taxon>Eurotiomycetes</taxon>
        <taxon>Eurotiomycetidae</taxon>
        <taxon>Eurotiales</taxon>
        <taxon>Aspergillaceae</taxon>
        <taxon>Aspergillus</taxon>
        <taxon>Aspergillus subgen. Fumigati</taxon>
    </lineage>
</organism>
<dbReference type="CDD" id="cd12148">
    <property type="entry name" value="fungal_TF_MHR"/>
    <property type="match status" value="1"/>
</dbReference>
<reference evidence="4" key="1">
    <citation type="journal article" date="2015" name="Genome Announc.">
        <title>Draft Genome Sequence of the Pathogenic Filamentous Fungus Aspergillus udagawae Strain IFM 46973T.</title>
        <authorList>
            <person name="Kusuya Y."/>
            <person name="Takahashi-Nakaguchi A."/>
            <person name="Takahashi H."/>
            <person name="Yaguchi T."/>
        </authorList>
    </citation>
    <scope>NUCLEOTIDE SEQUENCE</scope>
    <source>
        <strain evidence="4">IFM 46973</strain>
    </source>
</reference>
<dbReference type="Proteomes" id="UP000036893">
    <property type="component" value="Unassembled WGS sequence"/>
</dbReference>
<dbReference type="GeneID" id="66987635"/>
<reference evidence="4" key="2">
    <citation type="submission" date="2021-01" db="EMBL/GenBank/DDBJ databases">
        <title>Pan-genome distribution and transcriptional activeness of fungal secondary metabolism genes in Aspergillus section Fumigati.</title>
        <authorList>
            <person name="Takahashi H."/>
            <person name="Umemura M."/>
            <person name="Ninomiya A."/>
            <person name="Kusuya Y."/>
            <person name="Urayama S."/>
            <person name="Shimizu M."/>
            <person name="Watanabe A."/>
            <person name="Kamei K."/>
            <person name="Yaguchi T."/>
            <person name="Hagiwara D."/>
        </authorList>
    </citation>
    <scope>NUCLEOTIDE SEQUENCE</scope>
    <source>
        <strain evidence="4">IFM 46973</strain>
    </source>
</reference>
<evidence type="ECO:0000256" key="1">
    <source>
        <dbReference type="ARBA" id="ARBA00023242"/>
    </source>
</evidence>
<gene>
    <name evidence="4" type="ORF">Aud_000159</name>
</gene>
<dbReference type="AlphaFoldDB" id="A0A8E0UXB6"/>
<dbReference type="EMBL" id="BBXM02000001">
    <property type="protein sequence ID" value="GIC84344.1"/>
    <property type="molecule type" value="Genomic_DNA"/>
</dbReference>
<feature type="compositionally biased region" description="Low complexity" evidence="2">
    <location>
        <begin position="25"/>
        <end position="44"/>
    </location>
</feature>
<feature type="region of interest" description="Disordered" evidence="2">
    <location>
        <begin position="518"/>
        <end position="537"/>
    </location>
</feature>
<dbReference type="RefSeq" id="XP_043141610.1">
    <property type="nucleotide sequence ID" value="XM_043285675.1"/>
</dbReference>
<sequence length="651" mass="72322">MGSRLEQLETSLADTQRSLKRLFESSSTVSPSSRRPASPASPTPQLSDQRFPDSLQSPVFTRPLGRFLVDQNSDERCFGPTSLESLMLTVKDELVQSPDLDRHTVKECVMQAQRKIDLLVGQGEEIPIGEKSPPAMPPFAILDAMIEPYFTTTNDHFPIWTKKRFTQMAAALRQSAPSERDLASIVCCNNLILMAMSADSLGSHQRESMMSRQTRKTSSIDFDLIAGFLTNAKRAVSIIDQLVSPHLINVQALLSLHIVAQVYLSIGLSETLLALATRCAKSIGIHQWHSFQGQLSDDDIKERQNLSYCLYVLDKAVCWTAGSSPSVPVSEVHFDPRLVPSENGIPSCLVAKAEIARIEETVYLEIYAVHVQARDEDQVREFAATILSKLQVCLTESGVDLDKIQKSFEGSASNLQLAIRYLSVQLLLIWPHKHHPDPMFQQAPEVARLFLASLPSLYLYEVLSSILCGRGSNRDIDMLQEFVEMLQTITDCRAEASYNRRLYQLSLIVTDVVKARKTQHKRQKPTSEGPTDPYLMSELLSPPTSGYGYMNSEVQETYDSRFDGAVFQDPDVSFASMGPITSTSGELSRGSDEFLAQLRSYGKSAPGNENFNSLAMETLGESVLFWKGVNQGASADSPSVRCDLGERLNYI</sequence>
<dbReference type="InterPro" id="IPR007219">
    <property type="entry name" value="XnlR_reg_dom"/>
</dbReference>
<dbReference type="Pfam" id="PF04082">
    <property type="entry name" value="Fungal_trans"/>
    <property type="match status" value="1"/>
</dbReference>
<accession>A0A8E0UXB6</accession>
<evidence type="ECO:0000259" key="3">
    <source>
        <dbReference type="Pfam" id="PF04082"/>
    </source>
</evidence>
<dbReference type="GO" id="GO:0003677">
    <property type="term" value="F:DNA binding"/>
    <property type="evidence" value="ECO:0007669"/>
    <property type="project" value="InterPro"/>
</dbReference>
<dbReference type="GO" id="GO:0003700">
    <property type="term" value="F:DNA-binding transcription factor activity"/>
    <property type="evidence" value="ECO:0007669"/>
    <property type="project" value="InterPro"/>
</dbReference>
<dbReference type="PANTHER" id="PTHR46910">
    <property type="entry name" value="TRANSCRIPTION FACTOR PDR1"/>
    <property type="match status" value="1"/>
</dbReference>
<proteinExistence type="predicted"/>
<name>A0A8E0UXB6_9EURO</name>
<comment type="caution">
    <text evidence="4">The sequence shown here is derived from an EMBL/GenBank/DDBJ whole genome shotgun (WGS) entry which is preliminary data.</text>
</comment>